<feature type="transmembrane region" description="Helical" evidence="6">
    <location>
        <begin position="129"/>
        <end position="149"/>
    </location>
</feature>
<evidence type="ECO:0000256" key="6">
    <source>
        <dbReference type="SAM" id="Phobius"/>
    </source>
</evidence>
<dbReference type="Pfam" id="PF07947">
    <property type="entry name" value="YhhN"/>
    <property type="match status" value="1"/>
</dbReference>
<comment type="similarity">
    <text evidence="2">Belongs to the TMEM86 family.</text>
</comment>
<dbReference type="GO" id="GO:0016787">
    <property type="term" value="F:hydrolase activity"/>
    <property type="evidence" value="ECO:0007669"/>
    <property type="project" value="TreeGrafter"/>
</dbReference>
<feature type="transmembrane region" description="Helical" evidence="6">
    <location>
        <begin position="26"/>
        <end position="46"/>
    </location>
</feature>
<dbReference type="GO" id="GO:0016020">
    <property type="term" value="C:membrane"/>
    <property type="evidence" value="ECO:0007669"/>
    <property type="project" value="UniProtKB-SubCell"/>
</dbReference>
<dbReference type="InterPro" id="IPR012506">
    <property type="entry name" value="TMEM86B-like"/>
</dbReference>
<name>A0A7H0LNU5_9SPHN</name>
<reference evidence="7 8" key="1">
    <citation type="submission" date="2020-09" db="EMBL/GenBank/DDBJ databases">
        <title>Sphingomonas sp., a new species isolated from pork steak.</title>
        <authorList>
            <person name="Heidler von Heilborn D."/>
        </authorList>
    </citation>
    <scope>NUCLEOTIDE SEQUENCE [LARGE SCALE GENOMIC DNA]</scope>
    <source>
        <strain evidence="8">S8-3T</strain>
    </source>
</reference>
<proteinExistence type="inferred from homology"/>
<evidence type="ECO:0000256" key="1">
    <source>
        <dbReference type="ARBA" id="ARBA00004141"/>
    </source>
</evidence>
<keyword evidence="4 6" id="KW-1133">Transmembrane helix</keyword>
<feature type="transmembrane region" description="Helical" evidence="6">
    <location>
        <begin position="53"/>
        <end position="71"/>
    </location>
</feature>
<keyword evidence="5 6" id="KW-0472">Membrane</keyword>
<dbReference type="PANTHER" id="PTHR31885:SF6">
    <property type="entry name" value="GH04784P"/>
    <property type="match status" value="1"/>
</dbReference>
<sequence>MSNRLLFIAALIAGASYYFVDHVLAPGTAAIVWKGAGVGLLALWAATQARDRAGWLITAVLALGALGDVLLETSGLTIGALAFLAGHLVAVGLYLTHRRSGGAADWAVAALILVATPVAAWLLPTDRGAAPGIALYATGLGAMAASAWLSRFPRGYVGLGALLFVVSDLLIFSRIGPLSASPVPNLLIWPTYFGGQALIAWGVVAALDRTRRA</sequence>
<keyword evidence="3 6" id="KW-0812">Transmembrane</keyword>
<protein>
    <submittedName>
        <fullName evidence="7">Lysoplasmalogenase</fullName>
    </submittedName>
</protein>
<feature type="transmembrane region" description="Helical" evidence="6">
    <location>
        <begin position="77"/>
        <end position="96"/>
    </location>
</feature>
<comment type="subcellular location">
    <subcellularLocation>
        <location evidence="1">Membrane</location>
        <topology evidence="1">Multi-pass membrane protein</topology>
    </subcellularLocation>
</comment>
<dbReference type="EMBL" id="CP061038">
    <property type="protein sequence ID" value="QNQ11348.1"/>
    <property type="molecule type" value="Genomic_DNA"/>
</dbReference>
<keyword evidence="8" id="KW-1185">Reference proteome</keyword>
<evidence type="ECO:0000313" key="8">
    <source>
        <dbReference type="Proteomes" id="UP000516148"/>
    </source>
</evidence>
<dbReference type="PANTHER" id="PTHR31885">
    <property type="entry name" value="GH04784P"/>
    <property type="match status" value="1"/>
</dbReference>
<feature type="transmembrane region" description="Helical" evidence="6">
    <location>
        <begin position="187"/>
        <end position="207"/>
    </location>
</feature>
<dbReference type="AlphaFoldDB" id="A0A7H0LNU5"/>
<evidence type="ECO:0000313" key="7">
    <source>
        <dbReference type="EMBL" id="QNQ11348.1"/>
    </source>
</evidence>
<dbReference type="RefSeq" id="WP_187763629.1">
    <property type="nucleotide sequence ID" value="NZ_CP061038.1"/>
</dbReference>
<dbReference type="KEGG" id="spap:H3Z74_09510"/>
<evidence type="ECO:0000256" key="2">
    <source>
        <dbReference type="ARBA" id="ARBA00007375"/>
    </source>
</evidence>
<evidence type="ECO:0000256" key="3">
    <source>
        <dbReference type="ARBA" id="ARBA00022692"/>
    </source>
</evidence>
<feature type="transmembrane region" description="Helical" evidence="6">
    <location>
        <begin position="156"/>
        <end position="175"/>
    </location>
</feature>
<organism evidence="7 8">
    <name type="scientific">Sphingomonas alpina</name>
    <dbReference type="NCBI Taxonomy" id="653931"/>
    <lineage>
        <taxon>Bacteria</taxon>
        <taxon>Pseudomonadati</taxon>
        <taxon>Pseudomonadota</taxon>
        <taxon>Alphaproteobacteria</taxon>
        <taxon>Sphingomonadales</taxon>
        <taxon>Sphingomonadaceae</taxon>
        <taxon>Sphingomonas</taxon>
    </lineage>
</organism>
<gene>
    <name evidence="7" type="ORF">H3Z74_09510</name>
</gene>
<evidence type="ECO:0000256" key="4">
    <source>
        <dbReference type="ARBA" id="ARBA00022989"/>
    </source>
</evidence>
<accession>A0A7H0LNU5</accession>
<feature type="transmembrane region" description="Helical" evidence="6">
    <location>
        <begin position="103"/>
        <end position="123"/>
    </location>
</feature>
<dbReference type="Proteomes" id="UP000516148">
    <property type="component" value="Chromosome"/>
</dbReference>
<evidence type="ECO:0000256" key="5">
    <source>
        <dbReference type="ARBA" id="ARBA00023136"/>
    </source>
</evidence>